<keyword evidence="7" id="KW-1185">Reference proteome</keyword>
<comment type="caution">
    <text evidence="6">The sequence shown here is derived from an EMBL/GenBank/DDBJ whole genome shotgun (WGS) entry which is preliminary data.</text>
</comment>
<keyword evidence="3" id="KW-0804">Transcription</keyword>
<reference evidence="7" key="1">
    <citation type="journal article" date="2019" name="Int. J. Syst. Evol. Microbiol.">
        <title>The Global Catalogue of Microorganisms (GCM) 10K type strain sequencing project: providing services to taxonomists for standard genome sequencing and annotation.</title>
        <authorList>
            <consortium name="The Broad Institute Genomics Platform"/>
            <consortium name="The Broad Institute Genome Sequencing Center for Infectious Disease"/>
            <person name="Wu L."/>
            <person name="Ma J."/>
        </authorList>
    </citation>
    <scope>NUCLEOTIDE SEQUENCE [LARGE SCALE GENOMIC DNA]</scope>
    <source>
        <strain evidence="7">CCUG 39402</strain>
    </source>
</reference>
<dbReference type="PANTHER" id="PTHR30055:SF234">
    <property type="entry name" value="HTH-TYPE TRANSCRIPTIONAL REGULATOR BETI"/>
    <property type="match status" value="1"/>
</dbReference>
<dbReference type="PROSITE" id="PS50977">
    <property type="entry name" value="HTH_TETR_2"/>
    <property type="match status" value="1"/>
</dbReference>
<evidence type="ECO:0000256" key="2">
    <source>
        <dbReference type="ARBA" id="ARBA00023125"/>
    </source>
</evidence>
<dbReference type="InterPro" id="IPR001647">
    <property type="entry name" value="HTH_TetR"/>
</dbReference>
<evidence type="ECO:0000313" key="6">
    <source>
        <dbReference type="EMBL" id="MFC6283534.1"/>
    </source>
</evidence>
<accession>A0ABW1U0W4</accession>
<dbReference type="EMBL" id="JBHSRS010000083">
    <property type="protein sequence ID" value="MFC6283534.1"/>
    <property type="molecule type" value="Genomic_DNA"/>
</dbReference>
<name>A0ABW1U0W4_9BURK</name>
<dbReference type="Gene3D" id="1.10.357.10">
    <property type="entry name" value="Tetracycline Repressor, domain 2"/>
    <property type="match status" value="1"/>
</dbReference>
<evidence type="ECO:0000256" key="3">
    <source>
        <dbReference type="ARBA" id="ARBA00023163"/>
    </source>
</evidence>
<dbReference type="PRINTS" id="PR00455">
    <property type="entry name" value="HTHTETR"/>
</dbReference>
<feature type="DNA-binding region" description="H-T-H motif" evidence="4">
    <location>
        <begin position="45"/>
        <end position="64"/>
    </location>
</feature>
<dbReference type="PANTHER" id="PTHR30055">
    <property type="entry name" value="HTH-TYPE TRANSCRIPTIONAL REGULATOR RUTR"/>
    <property type="match status" value="1"/>
</dbReference>
<keyword evidence="1" id="KW-0805">Transcription regulation</keyword>
<feature type="domain" description="HTH tetR-type" evidence="5">
    <location>
        <begin position="22"/>
        <end position="82"/>
    </location>
</feature>
<dbReference type="InterPro" id="IPR050109">
    <property type="entry name" value="HTH-type_TetR-like_transc_reg"/>
</dbReference>
<dbReference type="SUPFAM" id="SSF46689">
    <property type="entry name" value="Homeodomain-like"/>
    <property type="match status" value="1"/>
</dbReference>
<evidence type="ECO:0000259" key="5">
    <source>
        <dbReference type="PROSITE" id="PS50977"/>
    </source>
</evidence>
<evidence type="ECO:0000256" key="4">
    <source>
        <dbReference type="PROSITE-ProRule" id="PRU00335"/>
    </source>
</evidence>
<sequence length="213" mass="23315">MKKKAVKNQMVTRRKPLQERSQQKIELILEAATRILDKEGLSALTTNRIAEVAGISIGTLYQYFSQKNDILVMLGQREMQTVTNRVVALLSNPDRDPGEDPARMLIQAVFGAFGGRSRVHRVLLENALMQGSGKLLDTPPNLIANLLTSWGVPGRSGKSVRFSPAQAFVITQAFVGVTRATVSGHAPNIPKAEIEEALLQLIKGFLAKTDQAQ</sequence>
<evidence type="ECO:0000256" key="1">
    <source>
        <dbReference type="ARBA" id="ARBA00023015"/>
    </source>
</evidence>
<dbReference type="RefSeq" id="WP_371438160.1">
    <property type="nucleotide sequence ID" value="NZ_JBHSRS010000083.1"/>
</dbReference>
<dbReference type="Proteomes" id="UP001596270">
    <property type="component" value="Unassembled WGS sequence"/>
</dbReference>
<dbReference type="Pfam" id="PF00440">
    <property type="entry name" value="TetR_N"/>
    <property type="match status" value="1"/>
</dbReference>
<gene>
    <name evidence="6" type="ORF">ACFQND_20080</name>
</gene>
<evidence type="ECO:0000313" key="7">
    <source>
        <dbReference type="Proteomes" id="UP001596270"/>
    </source>
</evidence>
<protein>
    <submittedName>
        <fullName evidence="6">TetR/AcrR family transcriptional regulator</fullName>
    </submittedName>
</protein>
<organism evidence="6 7">
    <name type="scientific">Polaromonas aquatica</name>
    <dbReference type="NCBI Taxonomy" id="332657"/>
    <lineage>
        <taxon>Bacteria</taxon>
        <taxon>Pseudomonadati</taxon>
        <taxon>Pseudomonadota</taxon>
        <taxon>Betaproteobacteria</taxon>
        <taxon>Burkholderiales</taxon>
        <taxon>Comamonadaceae</taxon>
        <taxon>Polaromonas</taxon>
    </lineage>
</organism>
<dbReference type="InterPro" id="IPR009057">
    <property type="entry name" value="Homeodomain-like_sf"/>
</dbReference>
<proteinExistence type="predicted"/>
<keyword evidence="2 4" id="KW-0238">DNA-binding</keyword>